<dbReference type="PATRIC" id="fig|1543721.4.peg.2176"/>
<dbReference type="InterPro" id="IPR004329">
    <property type="entry name" value="CcmE"/>
</dbReference>
<dbReference type="NCBIfam" id="NF009731">
    <property type="entry name" value="PRK13254.1-5"/>
    <property type="match status" value="1"/>
</dbReference>
<evidence type="ECO:0000256" key="3">
    <source>
        <dbReference type="ARBA" id="ARBA00022519"/>
    </source>
</evidence>
<evidence type="ECO:0000256" key="2">
    <source>
        <dbReference type="ARBA" id="ARBA00022475"/>
    </source>
</evidence>
<keyword evidence="11 13" id="KW-0472">Membrane</keyword>
<evidence type="ECO:0000256" key="4">
    <source>
        <dbReference type="ARBA" id="ARBA00022617"/>
    </source>
</evidence>
<dbReference type="GO" id="GO:0017003">
    <property type="term" value="P:protein-heme linkage"/>
    <property type="evidence" value="ECO:0007669"/>
    <property type="project" value="UniProtKB-UniRule"/>
</dbReference>
<dbReference type="SUPFAM" id="SSF82093">
    <property type="entry name" value="Heme chaperone CcmE"/>
    <property type="match status" value="1"/>
</dbReference>
<dbReference type="NCBIfam" id="NF009727">
    <property type="entry name" value="PRK13254.1-1"/>
    <property type="match status" value="1"/>
</dbReference>
<dbReference type="GO" id="GO:0005886">
    <property type="term" value="C:plasma membrane"/>
    <property type="evidence" value="ECO:0007669"/>
    <property type="project" value="UniProtKB-SubCell"/>
</dbReference>
<protein>
    <recommendedName>
        <fullName evidence="13">Cytochrome c-type biogenesis protein CcmE</fullName>
    </recommendedName>
    <alternativeName>
        <fullName evidence="13">Cytochrome c maturation protein E</fullName>
    </alternativeName>
    <alternativeName>
        <fullName evidence="13">Heme chaperone CcmE</fullName>
    </alternativeName>
</protein>
<dbReference type="HAMAP" id="MF_01959">
    <property type="entry name" value="CcmE"/>
    <property type="match status" value="1"/>
</dbReference>
<comment type="function">
    <text evidence="12 13">Heme chaperone required for the biogenesis of c-type cytochromes. Transiently binds heme delivered by CcmC and transfers the heme to apo-cytochromes in a process facilitated by CcmF and CcmH.</text>
</comment>
<keyword evidence="6 13" id="KW-0479">Metal-binding</keyword>
<accession>A0A0F7K0M9</accession>
<dbReference type="AlphaFoldDB" id="A0A0F7K0M9"/>
<comment type="subcellular location">
    <subcellularLocation>
        <location evidence="1">Cell inner membrane</location>
    </subcellularLocation>
    <subcellularLocation>
        <location evidence="13">Cell membrane</location>
        <topology evidence="13">Single-pass type II membrane protein</topology>
    </subcellularLocation>
</comment>
<dbReference type="GO" id="GO:0020037">
    <property type="term" value="F:heme binding"/>
    <property type="evidence" value="ECO:0007669"/>
    <property type="project" value="InterPro"/>
</dbReference>
<keyword evidence="4 13" id="KW-0349">Heme</keyword>
<dbReference type="Gene3D" id="2.40.50.140">
    <property type="entry name" value="Nucleic acid-binding proteins"/>
    <property type="match status" value="1"/>
</dbReference>
<dbReference type="NCBIfam" id="NF009729">
    <property type="entry name" value="PRK13254.1-3"/>
    <property type="match status" value="1"/>
</dbReference>
<evidence type="ECO:0000256" key="12">
    <source>
        <dbReference type="ARBA" id="ARBA00056663"/>
    </source>
</evidence>
<comment type="similarity">
    <text evidence="13">Belongs to the CcmE/CycJ family.</text>
</comment>
<feature type="binding site" description="axial binding residue" evidence="13 14">
    <location>
        <position position="126"/>
    </location>
    <ligand>
        <name>heme</name>
        <dbReference type="ChEBI" id="CHEBI:30413"/>
    </ligand>
    <ligandPart>
        <name>Fe</name>
        <dbReference type="ChEBI" id="CHEBI:18248"/>
    </ligandPart>
</feature>
<gene>
    <name evidence="13" type="primary">ccmE</name>
    <name evidence="13" type="synonym">cycJ</name>
    <name evidence="15" type="ORF">AAY24_10495</name>
</gene>
<feature type="topological domain" description="Extracellular" evidence="13">
    <location>
        <begin position="29"/>
        <end position="148"/>
    </location>
</feature>
<evidence type="ECO:0000256" key="13">
    <source>
        <dbReference type="HAMAP-Rule" id="MF_01959"/>
    </source>
</evidence>
<evidence type="ECO:0000256" key="7">
    <source>
        <dbReference type="ARBA" id="ARBA00022748"/>
    </source>
</evidence>
<dbReference type="EMBL" id="CP011412">
    <property type="protein sequence ID" value="AKH20715.1"/>
    <property type="molecule type" value="Genomic_DNA"/>
</dbReference>
<evidence type="ECO:0000256" key="1">
    <source>
        <dbReference type="ARBA" id="ARBA00004533"/>
    </source>
</evidence>
<evidence type="ECO:0000256" key="6">
    <source>
        <dbReference type="ARBA" id="ARBA00022723"/>
    </source>
</evidence>
<keyword evidence="3" id="KW-0997">Cell inner membrane</keyword>
<evidence type="ECO:0000256" key="14">
    <source>
        <dbReference type="PIRSR" id="PIRSR604329-50"/>
    </source>
</evidence>
<name>A0A0F7K0M9_9GAMM</name>
<evidence type="ECO:0000313" key="15">
    <source>
        <dbReference type="EMBL" id="AKH20715.1"/>
    </source>
</evidence>
<keyword evidence="9 13" id="KW-1133">Transmembrane helix</keyword>
<evidence type="ECO:0000256" key="10">
    <source>
        <dbReference type="ARBA" id="ARBA00023004"/>
    </source>
</evidence>
<keyword evidence="8 13" id="KW-0735">Signal-anchor</keyword>
<dbReference type="GO" id="GO:0017004">
    <property type="term" value="P:cytochrome complex assembly"/>
    <property type="evidence" value="ECO:0007669"/>
    <property type="project" value="UniProtKB-KW"/>
</dbReference>
<feature type="binding site" description="covalent" evidence="13 14">
    <location>
        <position position="122"/>
    </location>
    <ligand>
        <name>heme</name>
        <dbReference type="ChEBI" id="CHEBI:30413"/>
    </ligand>
</feature>
<dbReference type="RefSeq" id="WP_046859645.1">
    <property type="nucleotide sequence ID" value="NZ_CP011412.1"/>
</dbReference>
<dbReference type="FunFam" id="2.40.50.140:FF:000104">
    <property type="entry name" value="Cytochrome c-type biogenesis protein CcmE"/>
    <property type="match status" value="1"/>
</dbReference>
<dbReference type="GO" id="GO:0046872">
    <property type="term" value="F:metal ion binding"/>
    <property type="evidence" value="ECO:0007669"/>
    <property type="project" value="UniProtKB-KW"/>
</dbReference>
<keyword evidence="5 13" id="KW-0812">Transmembrane</keyword>
<dbReference type="Pfam" id="PF03100">
    <property type="entry name" value="CcmE"/>
    <property type="match status" value="1"/>
</dbReference>
<evidence type="ECO:0000256" key="9">
    <source>
        <dbReference type="ARBA" id="ARBA00022989"/>
    </source>
</evidence>
<reference evidence="15 16" key="1">
    <citation type="journal article" date="2015" name="Genome Announc.">
        <title>Complete Genome Sequence of Sedimenticola thiotaurini Strain SIP-G1, a Polyphosphate- and Polyhydroxyalkanoate-Accumulating Sulfur-Oxidizing Gammaproteobacterium Isolated from Salt Marsh Sediments.</title>
        <authorList>
            <person name="Flood B.E."/>
            <person name="Jones D.S."/>
            <person name="Bailey J.V."/>
        </authorList>
    </citation>
    <scope>NUCLEOTIDE SEQUENCE [LARGE SCALE GENOMIC DNA]</scope>
    <source>
        <strain evidence="15 16">SIP-G1</strain>
    </source>
</reference>
<keyword evidence="10 13" id="KW-0408">Iron</keyword>
<dbReference type="Proteomes" id="UP000034410">
    <property type="component" value="Chromosome"/>
</dbReference>
<dbReference type="KEGG" id="seds:AAY24_10495"/>
<evidence type="ECO:0000256" key="8">
    <source>
        <dbReference type="ARBA" id="ARBA00022968"/>
    </source>
</evidence>
<dbReference type="OrthoDB" id="9793584at2"/>
<evidence type="ECO:0000256" key="5">
    <source>
        <dbReference type="ARBA" id="ARBA00022692"/>
    </source>
</evidence>
<evidence type="ECO:0000256" key="11">
    <source>
        <dbReference type="ARBA" id="ARBA00023136"/>
    </source>
</evidence>
<dbReference type="InterPro" id="IPR036127">
    <property type="entry name" value="CcmE-like_sf"/>
</dbReference>
<keyword evidence="16" id="KW-1185">Reference proteome</keyword>
<evidence type="ECO:0000313" key="16">
    <source>
        <dbReference type="Proteomes" id="UP000034410"/>
    </source>
</evidence>
<sequence>MKARHKRLGFLVAGLAGLGLAAWLLFNALDSNLSYFFSPTEVAQSKAPDDHVYRLGGMVAAGSLERGKELTVRFAVTDYANTINVAYTGILPDLFAEGQGVIAQGRMGPDGVFIADEVLAKHDENYMPPEVADAMAKAQTDTSTGVAN</sequence>
<keyword evidence="7 13" id="KW-0201">Cytochrome c-type biogenesis</keyword>
<feature type="topological domain" description="Cytoplasmic" evidence="13">
    <location>
        <begin position="1"/>
        <end position="7"/>
    </location>
</feature>
<keyword evidence="2 13" id="KW-1003">Cell membrane</keyword>
<dbReference type="InterPro" id="IPR012340">
    <property type="entry name" value="NA-bd_OB-fold"/>
</dbReference>
<organism evidence="15 16">
    <name type="scientific">Sedimenticola thiotaurini</name>
    <dbReference type="NCBI Taxonomy" id="1543721"/>
    <lineage>
        <taxon>Bacteria</taxon>
        <taxon>Pseudomonadati</taxon>
        <taxon>Pseudomonadota</taxon>
        <taxon>Gammaproteobacteria</taxon>
        <taxon>Chromatiales</taxon>
        <taxon>Sedimenticolaceae</taxon>
        <taxon>Sedimenticola</taxon>
    </lineage>
</organism>
<dbReference type="PANTHER" id="PTHR34128">
    <property type="entry name" value="CYTOCHROME C-TYPE BIOGENESIS PROTEIN CCME HOMOLOG, MITOCHONDRIAL"/>
    <property type="match status" value="1"/>
</dbReference>
<proteinExistence type="inferred from homology"/>
<dbReference type="PANTHER" id="PTHR34128:SF2">
    <property type="entry name" value="CYTOCHROME C-TYPE BIOGENESIS PROTEIN CCME HOMOLOG, MITOCHONDRIAL"/>
    <property type="match status" value="1"/>
</dbReference>